<organism evidence="4 5">
    <name type="scientific">Tetrahymena thermophila (strain SB210)</name>
    <dbReference type="NCBI Taxonomy" id="312017"/>
    <lineage>
        <taxon>Eukaryota</taxon>
        <taxon>Sar</taxon>
        <taxon>Alveolata</taxon>
        <taxon>Ciliophora</taxon>
        <taxon>Intramacronucleata</taxon>
        <taxon>Oligohymenophorea</taxon>
        <taxon>Hymenostomatida</taxon>
        <taxon>Tetrahymenina</taxon>
        <taxon>Tetrahymenidae</taxon>
        <taxon>Tetrahymena</taxon>
    </lineage>
</organism>
<feature type="transmembrane region" description="Helical" evidence="2">
    <location>
        <begin position="330"/>
        <end position="348"/>
    </location>
</feature>
<feature type="transmembrane region" description="Helical" evidence="2">
    <location>
        <begin position="449"/>
        <end position="466"/>
    </location>
</feature>
<proteinExistence type="predicted"/>
<dbReference type="Gene3D" id="1.10.287.70">
    <property type="match status" value="1"/>
</dbReference>
<dbReference type="Gene3D" id="1.10.287.630">
    <property type="entry name" value="Helix hairpin bin"/>
    <property type="match status" value="1"/>
</dbReference>
<dbReference type="InterPro" id="IPR000595">
    <property type="entry name" value="cNMP-bd_dom"/>
</dbReference>
<dbReference type="InterPro" id="IPR014710">
    <property type="entry name" value="RmlC-like_jellyroll"/>
</dbReference>
<dbReference type="PANTHER" id="PTHR10217:SF435">
    <property type="entry name" value="POTASSIUM VOLTAGE-GATED CHANNEL PROTEIN EAG"/>
    <property type="match status" value="1"/>
</dbReference>
<feature type="transmembrane region" description="Helical" evidence="2">
    <location>
        <begin position="420"/>
        <end position="437"/>
    </location>
</feature>
<dbReference type="GeneID" id="7835050"/>
<dbReference type="Pfam" id="PF07885">
    <property type="entry name" value="Ion_trans_2"/>
    <property type="match status" value="1"/>
</dbReference>
<feature type="region of interest" description="Disordered" evidence="1">
    <location>
        <begin position="1690"/>
        <end position="1717"/>
    </location>
</feature>
<dbReference type="RefSeq" id="XP_001031860.2">
    <property type="nucleotide sequence ID" value="XM_001031860.2"/>
</dbReference>
<feature type="compositionally biased region" description="Basic and acidic residues" evidence="1">
    <location>
        <begin position="1694"/>
        <end position="1709"/>
    </location>
</feature>
<protein>
    <submittedName>
        <fullName evidence="4">Cyclic nucleotide-binding domain protein</fullName>
    </submittedName>
</protein>
<feature type="transmembrane region" description="Helical" evidence="2">
    <location>
        <begin position="303"/>
        <end position="324"/>
    </location>
</feature>
<feature type="region of interest" description="Disordered" evidence="1">
    <location>
        <begin position="1020"/>
        <end position="1042"/>
    </location>
</feature>
<dbReference type="Proteomes" id="UP000009168">
    <property type="component" value="Unassembled WGS sequence"/>
</dbReference>
<dbReference type="GO" id="GO:0042391">
    <property type="term" value="P:regulation of membrane potential"/>
    <property type="evidence" value="ECO:0007669"/>
    <property type="project" value="TreeGrafter"/>
</dbReference>
<evidence type="ECO:0000313" key="4">
    <source>
        <dbReference type="EMBL" id="EAR84197.2"/>
    </source>
</evidence>
<dbReference type="InterPro" id="IPR018490">
    <property type="entry name" value="cNMP-bd_dom_sf"/>
</dbReference>
<dbReference type="SUPFAM" id="SSF51206">
    <property type="entry name" value="cAMP-binding domain-like"/>
    <property type="match status" value="1"/>
</dbReference>
<reference evidence="5" key="1">
    <citation type="journal article" date="2006" name="PLoS Biol.">
        <title>Macronuclear genome sequence of the ciliate Tetrahymena thermophila, a model eukaryote.</title>
        <authorList>
            <person name="Eisen J.A."/>
            <person name="Coyne R.S."/>
            <person name="Wu M."/>
            <person name="Wu D."/>
            <person name="Thiagarajan M."/>
            <person name="Wortman J.R."/>
            <person name="Badger J.H."/>
            <person name="Ren Q."/>
            <person name="Amedeo P."/>
            <person name="Jones K.M."/>
            <person name="Tallon L.J."/>
            <person name="Delcher A.L."/>
            <person name="Salzberg S.L."/>
            <person name="Silva J.C."/>
            <person name="Haas B.J."/>
            <person name="Majoros W.H."/>
            <person name="Farzad M."/>
            <person name="Carlton J.M."/>
            <person name="Smith R.K. Jr."/>
            <person name="Garg J."/>
            <person name="Pearlman R.E."/>
            <person name="Karrer K.M."/>
            <person name="Sun L."/>
            <person name="Manning G."/>
            <person name="Elde N.C."/>
            <person name="Turkewitz A.P."/>
            <person name="Asai D.J."/>
            <person name="Wilkes D.E."/>
            <person name="Wang Y."/>
            <person name="Cai H."/>
            <person name="Collins K."/>
            <person name="Stewart B.A."/>
            <person name="Lee S.R."/>
            <person name="Wilamowska K."/>
            <person name="Weinberg Z."/>
            <person name="Ruzzo W.L."/>
            <person name="Wloga D."/>
            <person name="Gaertig J."/>
            <person name="Frankel J."/>
            <person name="Tsao C.-C."/>
            <person name="Gorovsky M.A."/>
            <person name="Keeling P.J."/>
            <person name="Waller R.F."/>
            <person name="Patron N.J."/>
            <person name="Cherry J.M."/>
            <person name="Stover N.A."/>
            <person name="Krieger C.J."/>
            <person name="del Toro C."/>
            <person name="Ryder H.F."/>
            <person name="Williamson S.C."/>
            <person name="Barbeau R.A."/>
            <person name="Hamilton E.P."/>
            <person name="Orias E."/>
        </authorList>
    </citation>
    <scope>NUCLEOTIDE SEQUENCE [LARGE SCALE GENOMIC DNA]</scope>
    <source>
        <strain evidence="5">SB210</strain>
    </source>
</reference>
<evidence type="ECO:0000259" key="3">
    <source>
        <dbReference type="PROSITE" id="PS50042"/>
    </source>
</evidence>
<sequence>MRVNSQNEKTENILTTMRAGTSEYHNIQFTAGSNLQQSLESQKDLNKLETNQNELAKSQKSKNAKSSIQRQIGLGLKDSENSVISESFNRYNHKINVTPNANNYKHSNTQNMNQSLFKRNNTQKPSINQFSFWSVVQIRKMMERIKKKYSYANLTSLQYELIGDKSVYHHKKETFKEKYGYNQNQEEELPRLFNRVSECCRKTLRCHHLKKRIQSYFQNSVDFIPVFNPSNPLKLFWDFLISLSLLLFFFAAPIHIAVSSPITQIVEQTLLYVCLVLIVVDTIVSINTGYFSKGQIVTNRFTILQFYLKNQLFVDIISIVPFFFTIPQSSYSFFPSILTLLIFIKFGDFSKIFKKLEEQFLLRPTTTNIVELLKLLFVLLFVAHLGACVWMFEGLQSNQQYKWFLTDKLDDMWSPQWLDLYVKAYYFNTVTMVTVGYGDIYPVNNYERILSIGTILVACCIFAYIVNSIGNIFQDFFRHAQIVKENFYTINNYMEKKNISSQLRNNIKEYLSYYWDEERGNLTEKEQKIICQLPESLKKELKVEANKIVLKDNPIFHQNFSKFINDKICGIIQEQRCHPEQIIMKEDEQDDCSIYFIQKGRVEVFIKQLHPDGTLATKSIMILEKGQYFGTYGFFTGLTRKQSIRCMEFSQFLVIKRSDFIETLKQFSDDYERFCMLKDQLMFNSKNSGIDQSCFGCSSKDHFFLECPAIHYAPNQQEIIKKYNFTSTHHVRRQKKRNFTKYHTLKEMDQTFRDGIKFIEQNESFLLEQDWLQSVSEDEISDDSNSDSYSDSREALDHVDKNHVLTIFSQLPNTNSSNQLQQTAVFYNHEKQQNQANQNDSKIVSNLNSVNNIDASLKTHLIEEPSSNKAQQVISQANKERDDFNLSEANPSPISKLKKVNSEIDTELSVCQKIQSTQKIKLNPHNSIFQQEQEFKHHQKEDQLQLIERKKEQDIANNQLKLCQSQNFIDVSLGPNQANSFNFTFKQDSEKLIRRQSYWNMKVNIPASNREIQIPLASEQQLQDNKDNQKPRKQSNTIKEKIGSSNNHIISDIISNETKSLNGENYRGIQTFNQIESHQHTNASLDLQSNFTKSKILMGDMLNMSESDKSLPQIQKDETNQNEMNLLCVFDIQRFDDIEGIYAKNQSPKFVSNSNRRSQAMKLEDDFIQNNGGETERGLLENTSLNESQDIKQAQQKVNGLTIQHNKLQNKQFDEKAILRQNLVEPIKDNKVENKSKIIQNLDQNQKQFSQNEQEKKIFNMRIPIEKINLQKESQQTIQEDLPDIGNYKRLPVQRKQVTHQTSIELNHAKPIVNQLINANQRQSVQHFQSNFMVNSIQTQNTNSKPSFTNSNIATNQQLGDQHPLTKLGKSNRNLMIGSLYNKDKQQIGNPDQIDQKAIKREKFWKNVQKHGYDMGATDVSSPLILKAKKKLVEINSEGGQIFGANNKLMNKIASNASQFSNPTHVEDNQRFTHKGIKSLKKDYSPTSSIMSQKKVGTDNHIQSHESAQIEQLKQMISNLLMKFEETKGQSHSQINAMSRKSVVFDKHSPLLLMHDYIEENKHNQIQNSPLISKYQLHNPASPQIPQQYPLNIRNSDDLINSNNMYNQELIQEIIFDTMKNYSKYFPENNIQFIQNELNKVSQEKLKQMKKQKIKKAKANYQLFNSLEHLSRDQQFKRRILNSKFAKQSLMHNTRQEQSEEELNSERSRSNSGSNSKRRSLFFGIANENFSHAVNSFKNQKRQSLSQQSISTNQIPQINQGSHIIPPPAQKFSQFKN</sequence>
<dbReference type="InParanoid" id="Q22G29"/>
<keyword evidence="2" id="KW-0812">Transmembrane</keyword>
<feature type="transmembrane region" description="Helical" evidence="2">
    <location>
        <begin position="270"/>
        <end position="291"/>
    </location>
</feature>
<dbReference type="Gene3D" id="2.60.120.10">
    <property type="entry name" value="Jelly Rolls"/>
    <property type="match status" value="1"/>
</dbReference>
<dbReference type="PANTHER" id="PTHR10217">
    <property type="entry name" value="VOLTAGE AND LIGAND GATED POTASSIUM CHANNEL"/>
    <property type="match status" value="1"/>
</dbReference>
<dbReference type="InterPro" id="IPR013099">
    <property type="entry name" value="K_chnl_dom"/>
</dbReference>
<dbReference type="PROSITE" id="PS50042">
    <property type="entry name" value="CNMP_BINDING_3"/>
    <property type="match status" value="1"/>
</dbReference>
<dbReference type="SUPFAM" id="SSF81324">
    <property type="entry name" value="Voltage-gated potassium channels"/>
    <property type="match status" value="1"/>
</dbReference>
<feature type="region of interest" description="Disordered" evidence="1">
    <location>
        <begin position="1756"/>
        <end position="1777"/>
    </location>
</feature>
<gene>
    <name evidence="4" type="ORF">TTHERM_00721280</name>
</gene>
<dbReference type="CDD" id="cd00038">
    <property type="entry name" value="CAP_ED"/>
    <property type="match status" value="1"/>
</dbReference>
<evidence type="ECO:0000313" key="5">
    <source>
        <dbReference type="Proteomes" id="UP000009168"/>
    </source>
</evidence>
<dbReference type="Pfam" id="PF00027">
    <property type="entry name" value="cNMP_binding"/>
    <property type="match status" value="1"/>
</dbReference>
<dbReference type="GO" id="GO:0005249">
    <property type="term" value="F:voltage-gated potassium channel activity"/>
    <property type="evidence" value="ECO:0007669"/>
    <property type="project" value="TreeGrafter"/>
</dbReference>
<dbReference type="EMBL" id="GG662576">
    <property type="protein sequence ID" value="EAR84197.2"/>
    <property type="molecule type" value="Genomic_DNA"/>
</dbReference>
<dbReference type="eggNOG" id="KOG0498">
    <property type="taxonomic scope" value="Eukaryota"/>
</dbReference>
<keyword evidence="2" id="KW-0472">Membrane</keyword>
<dbReference type="OrthoDB" id="433309at2759"/>
<name>Q22G29_TETTS</name>
<feature type="transmembrane region" description="Helical" evidence="2">
    <location>
        <begin position="235"/>
        <end position="258"/>
    </location>
</feature>
<dbReference type="GO" id="GO:0005886">
    <property type="term" value="C:plasma membrane"/>
    <property type="evidence" value="ECO:0007669"/>
    <property type="project" value="TreeGrafter"/>
</dbReference>
<accession>Q22G29</accession>
<dbReference type="InterPro" id="IPR050818">
    <property type="entry name" value="KCNH_animal-type"/>
</dbReference>
<feature type="domain" description="Cyclic nucleotide-binding" evidence="3">
    <location>
        <begin position="593"/>
        <end position="664"/>
    </location>
</feature>
<dbReference type="KEGG" id="tet:TTHERM_00721280"/>
<keyword evidence="5" id="KW-1185">Reference proteome</keyword>
<evidence type="ECO:0000256" key="2">
    <source>
        <dbReference type="SAM" id="Phobius"/>
    </source>
</evidence>
<dbReference type="HOGENOM" id="CLU_240516_0_0_1"/>
<keyword evidence="2" id="KW-1133">Transmembrane helix</keyword>
<evidence type="ECO:0000256" key="1">
    <source>
        <dbReference type="SAM" id="MobiDB-lite"/>
    </source>
</evidence>
<feature type="transmembrane region" description="Helical" evidence="2">
    <location>
        <begin position="369"/>
        <end position="392"/>
    </location>
</feature>